<organism evidence="1 2">
    <name type="scientific">Sinorhizobium mexicanum</name>
    <dbReference type="NCBI Taxonomy" id="375549"/>
    <lineage>
        <taxon>Bacteria</taxon>
        <taxon>Pseudomonadati</taxon>
        <taxon>Pseudomonadota</taxon>
        <taxon>Alphaproteobacteria</taxon>
        <taxon>Hyphomicrobiales</taxon>
        <taxon>Rhizobiaceae</taxon>
        <taxon>Sinorhizobium/Ensifer group</taxon>
        <taxon>Sinorhizobium</taxon>
    </lineage>
</organism>
<geneLocation type="plasmid" evidence="2">
    <name>pemeittgr7c</name>
</geneLocation>
<reference evidence="1 2" key="1">
    <citation type="submission" date="2019-06" db="EMBL/GenBank/DDBJ databases">
        <title>Complete genome sequence of Ensifer mexicanus ITTG R7 isolated from nodules of Acacia angustissima (Mill.) Kuntze.</title>
        <authorList>
            <person name="Rincon-Rosales R."/>
            <person name="Rogel M.A."/>
            <person name="Guerrero G."/>
            <person name="Rincon-Molina C.I."/>
            <person name="Lopez-Lopez A."/>
            <person name="Martinez-Romero E."/>
        </authorList>
    </citation>
    <scope>NUCLEOTIDE SEQUENCE [LARGE SCALE GENOMIC DNA]</scope>
    <source>
        <strain evidence="1 2">ITTG R7</strain>
        <plasmid evidence="2">pemeittgr7c</plasmid>
    </source>
</reference>
<dbReference type="KEGG" id="emx:FKV68_29820"/>
<dbReference type="Proteomes" id="UP000510721">
    <property type="component" value="Plasmid pEmeITTGR7c"/>
</dbReference>
<dbReference type="AlphaFoldDB" id="A0A859QG52"/>
<evidence type="ECO:0000313" key="1">
    <source>
        <dbReference type="EMBL" id="QLL65523.1"/>
    </source>
</evidence>
<dbReference type="EMBL" id="CP041241">
    <property type="protein sequence ID" value="QLL65523.1"/>
    <property type="molecule type" value="Genomic_DNA"/>
</dbReference>
<evidence type="ECO:0000313" key="2">
    <source>
        <dbReference type="Proteomes" id="UP000510721"/>
    </source>
</evidence>
<keyword evidence="2" id="KW-1185">Reference proteome</keyword>
<sequence>MQLLLVMYCALDCLRFRPYSAAPDKMRKGRCSVLNCCMSLSLNRLRSKEHAAGSVQHLAGNDDALNFT</sequence>
<protein>
    <submittedName>
        <fullName evidence="1">Uncharacterized protein</fullName>
    </submittedName>
</protein>
<keyword evidence="1" id="KW-0614">Plasmid</keyword>
<name>A0A859QG52_9HYPH</name>
<proteinExistence type="predicted"/>
<gene>
    <name evidence="1" type="ORF">FKV68_29820</name>
</gene>
<accession>A0A859QG52</accession>